<dbReference type="SUPFAM" id="SSF56747">
    <property type="entry name" value="Prim-pol domain"/>
    <property type="match status" value="1"/>
</dbReference>
<keyword evidence="3" id="KW-1185">Reference proteome</keyword>
<dbReference type="EMBL" id="NBYO01000001">
    <property type="protein sequence ID" value="OXT02218.1"/>
    <property type="molecule type" value="Genomic_DNA"/>
</dbReference>
<accession>A0A231V201</accession>
<sequence>MNPLPPNLLLALTYAENGVAVSPCRERDDQFGKCKSPYISGGMNSASSHIQQVYAWWENTPGAIIGLPCRANGIVVIDADRHGQEDGVEILSGWFRDNGFNPALVPCVATPNEGFHFIFRRPASLTDTKGKLAPAVDIRDRAYVIAAGSRLADGREYRLWNATPLLLAQALQMQALAEPPSWLLAMMQKASVIAKPKSTQSEYGLVSAEVLTLARLKGITQKVAMAPVGQRNSTLHWAACRLGEMVADRHICRDVALGLIVACGRQIGLSQNEATKTALSGLGDMALGGVDDF</sequence>
<dbReference type="SMART" id="SM00943">
    <property type="entry name" value="Prim-Pol"/>
    <property type="match status" value="1"/>
</dbReference>
<evidence type="ECO:0000259" key="1">
    <source>
        <dbReference type="SMART" id="SM00943"/>
    </source>
</evidence>
<reference evidence="3" key="1">
    <citation type="journal article" date="2017" name="Int. J. Syst. Evol. Microbiol.">
        <title>Notoacmeibacter marinus gen. nov., sp. nov., isolated from the gut of a limpet and proposal of Notoacmeibacteraceae fam. nov. in the order Rhizobiales of the class Alphaproteobacteria.</title>
        <authorList>
            <person name="Huang Z."/>
            <person name="Guo F."/>
            <person name="Lai Q."/>
        </authorList>
    </citation>
    <scope>NUCLEOTIDE SEQUENCE [LARGE SCALE GENOMIC DNA]</scope>
    <source>
        <strain evidence="3">XMTR2A4</strain>
    </source>
</reference>
<name>A0A231V201_9HYPH</name>
<dbReference type="CDD" id="cd04859">
    <property type="entry name" value="Prim_Pol"/>
    <property type="match status" value="1"/>
</dbReference>
<dbReference type="Pfam" id="PF09250">
    <property type="entry name" value="Prim-Pol"/>
    <property type="match status" value="1"/>
</dbReference>
<dbReference type="AlphaFoldDB" id="A0A231V201"/>
<dbReference type="Proteomes" id="UP000215405">
    <property type="component" value="Unassembled WGS sequence"/>
</dbReference>
<protein>
    <recommendedName>
        <fullName evidence="1">DNA primase/polymerase bifunctional N-terminal domain-containing protein</fullName>
    </recommendedName>
</protein>
<dbReference type="InterPro" id="IPR015330">
    <property type="entry name" value="DNA_primase/pol_bifunc_N"/>
</dbReference>
<organism evidence="2 3">
    <name type="scientific">Notoacmeibacter marinus</name>
    <dbReference type="NCBI Taxonomy" id="1876515"/>
    <lineage>
        <taxon>Bacteria</taxon>
        <taxon>Pseudomonadati</taxon>
        <taxon>Pseudomonadota</taxon>
        <taxon>Alphaproteobacteria</taxon>
        <taxon>Hyphomicrobiales</taxon>
        <taxon>Notoacmeibacteraceae</taxon>
        <taxon>Notoacmeibacter</taxon>
    </lineage>
</organism>
<gene>
    <name evidence="2" type="ORF">B7H23_04700</name>
</gene>
<evidence type="ECO:0000313" key="3">
    <source>
        <dbReference type="Proteomes" id="UP000215405"/>
    </source>
</evidence>
<feature type="domain" description="DNA primase/polymerase bifunctional N-terminal" evidence="1">
    <location>
        <begin position="11"/>
        <end position="183"/>
    </location>
</feature>
<evidence type="ECO:0000313" key="2">
    <source>
        <dbReference type="EMBL" id="OXT02218.1"/>
    </source>
</evidence>
<dbReference type="RefSeq" id="WP_094076178.1">
    <property type="nucleotide sequence ID" value="NZ_NBYO01000001.1"/>
</dbReference>
<comment type="caution">
    <text evidence="2">The sequence shown here is derived from an EMBL/GenBank/DDBJ whole genome shotgun (WGS) entry which is preliminary data.</text>
</comment>
<proteinExistence type="predicted"/>